<reference evidence="11" key="1">
    <citation type="submission" date="2022-07" db="EMBL/GenBank/DDBJ databases">
        <title>Genome analysis of Parmales, a sister group of diatoms, reveals the evolutionary specialization of diatoms from phago-mixotrophs to photoautotrophs.</title>
        <authorList>
            <person name="Ban H."/>
            <person name="Sato S."/>
            <person name="Yoshikawa S."/>
            <person name="Kazumasa Y."/>
            <person name="Nakamura Y."/>
            <person name="Ichinomiya M."/>
            <person name="Saitoh K."/>
            <person name="Sato N."/>
            <person name="Blanc-Mathieu R."/>
            <person name="Endo H."/>
            <person name="Kuwata A."/>
            <person name="Ogata H."/>
        </authorList>
    </citation>
    <scope>NUCLEOTIDE SEQUENCE</scope>
</reference>
<proteinExistence type="inferred from homology"/>
<evidence type="ECO:0000256" key="4">
    <source>
        <dbReference type="ARBA" id="ARBA00022597"/>
    </source>
</evidence>
<evidence type="ECO:0000256" key="6">
    <source>
        <dbReference type="ARBA" id="ARBA00022737"/>
    </source>
</evidence>
<keyword evidence="4" id="KW-0762">Sugar transport</keyword>
<evidence type="ECO:0000256" key="10">
    <source>
        <dbReference type="SAM" id="SignalP"/>
    </source>
</evidence>
<name>A0A9W6ZA31_9STRA</name>
<comment type="similarity">
    <text evidence="2">Belongs to the SWEET sugar transporter family.</text>
</comment>
<feature type="transmembrane region" description="Helical" evidence="9">
    <location>
        <begin position="72"/>
        <end position="90"/>
    </location>
</feature>
<dbReference type="EMBL" id="BRXZ01001954">
    <property type="protein sequence ID" value="GMH50712.1"/>
    <property type="molecule type" value="Genomic_DNA"/>
</dbReference>
<keyword evidence="12" id="KW-1185">Reference proteome</keyword>
<dbReference type="GO" id="GO:0012505">
    <property type="term" value="C:endomembrane system"/>
    <property type="evidence" value="ECO:0007669"/>
    <property type="project" value="UniProtKB-SubCell"/>
</dbReference>
<keyword evidence="5 9" id="KW-0812">Transmembrane</keyword>
<accession>A0A9W6ZA31</accession>
<evidence type="ECO:0000313" key="12">
    <source>
        <dbReference type="Proteomes" id="UP001165082"/>
    </source>
</evidence>
<comment type="subcellular location">
    <subcellularLocation>
        <location evidence="1">Endomembrane system</location>
        <topology evidence="1">Multi-pass membrane protein</topology>
    </subcellularLocation>
</comment>
<feature type="transmembrane region" description="Helical" evidence="9">
    <location>
        <begin position="44"/>
        <end position="60"/>
    </location>
</feature>
<feature type="transmembrane region" description="Helical" evidence="9">
    <location>
        <begin position="102"/>
        <end position="124"/>
    </location>
</feature>
<evidence type="ECO:0000256" key="3">
    <source>
        <dbReference type="ARBA" id="ARBA00022448"/>
    </source>
</evidence>
<dbReference type="InterPro" id="IPR004316">
    <property type="entry name" value="SWEET_rpt"/>
</dbReference>
<sequence>MCAPGALFYLYFSLCMITLQARPEAIAIVKGGRYEGKLVTIEEGMFLSLVTLFLSVSYLLKFELTTVDPIRVWGFVGSFFTLSYNFAPLLKAFQVVRDKDSSAIHVGLTVSNALNCAAWVGIGYAKLDYFMMASIGPALLFNLVSLGLCCTYGREAEKKAKEQWVGGNDEKTNTTVEDLDLEAGGGGGGFRKMDSIVPFLRTNPKPLLHLFLDHLRWTPE</sequence>
<evidence type="ECO:0000256" key="2">
    <source>
        <dbReference type="ARBA" id="ARBA00007809"/>
    </source>
</evidence>
<dbReference type="PANTHER" id="PTHR10791">
    <property type="entry name" value="RAG1-ACTIVATING PROTEIN 1"/>
    <property type="match status" value="1"/>
</dbReference>
<evidence type="ECO:0000256" key="8">
    <source>
        <dbReference type="ARBA" id="ARBA00023136"/>
    </source>
</evidence>
<dbReference type="InterPro" id="IPR047664">
    <property type="entry name" value="SWEET"/>
</dbReference>
<feature type="chain" id="PRO_5040978886" description="Bidirectional sugar transporter SWEET" evidence="10">
    <location>
        <begin position="22"/>
        <end position="220"/>
    </location>
</feature>
<dbReference type="GO" id="GO:0051119">
    <property type="term" value="F:sugar transmembrane transporter activity"/>
    <property type="evidence" value="ECO:0007669"/>
    <property type="project" value="InterPro"/>
</dbReference>
<feature type="signal peptide" evidence="10">
    <location>
        <begin position="1"/>
        <end position="21"/>
    </location>
</feature>
<organism evidence="11 12">
    <name type="scientific">Triparma retinervis</name>
    <dbReference type="NCBI Taxonomy" id="2557542"/>
    <lineage>
        <taxon>Eukaryota</taxon>
        <taxon>Sar</taxon>
        <taxon>Stramenopiles</taxon>
        <taxon>Ochrophyta</taxon>
        <taxon>Bolidophyceae</taxon>
        <taxon>Parmales</taxon>
        <taxon>Triparmaceae</taxon>
        <taxon>Triparma</taxon>
    </lineage>
</organism>
<protein>
    <recommendedName>
        <fullName evidence="13">Bidirectional sugar transporter SWEET</fullName>
    </recommendedName>
</protein>
<keyword evidence="3" id="KW-0813">Transport</keyword>
<keyword evidence="10" id="KW-0732">Signal</keyword>
<dbReference type="GO" id="GO:0016020">
    <property type="term" value="C:membrane"/>
    <property type="evidence" value="ECO:0007669"/>
    <property type="project" value="InterPro"/>
</dbReference>
<dbReference type="Proteomes" id="UP001165082">
    <property type="component" value="Unassembled WGS sequence"/>
</dbReference>
<gene>
    <name evidence="11" type="ORF">TrRE_jg5095</name>
</gene>
<dbReference type="AlphaFoldDB" id="A0A9W6ZA31"/>
<keyword evidence="7 9" id="KW-1133">Transmembrane helix</keyword>
<evidence type="ECO:0008006" key="13">
    <source>
        <dbReference type="Google" id="ProtNLM"/>
    </source>
</evidence>
<dbReference type="Gene3D" id="1.20.1280.290">
    <property type="match status" value="1"/>
</dbReference>
<dbReference type="Pfam" id="PF03083">
    <property type="entry name" value="MtN3_slv"/>
    <property type="match status" value="1"/>
</dbReference>
<keyword evidence="6" id="KW-0677">Repeat</keyword>
<evidence type="ECO:0000256" key="9">
    <source>
        <dbReference type="SAM" id="Phobius"/>
    </source>
</evidence>
<evidence type="ECO:0000313" key="11">
    <source>
        <dbReference type="EMBL" id="GMH50712.1"/>
    </source>
</evidence>
<evidence type="ECO:0000256" key="5">
    <source>
        <dbReference type="ARBA" id="ARBA00022692"/>
    </source>
</evidence>
<comment type="caution">
    <text evidence="11">The sequence shown here is derived from an EMBL/GenBank/DDBJ whole genome shotgun (WGS) entry which is preliminary data.</text>
</comment>
<evidence type="ECO:0000256" key="7">
    <source>
        <dbReference type="ARBA" id="ARBA00022989"/>
    </source>
</evidence>
<feature type="transmembrane region" description="Helical" evidence="9">
    <location>
        <begin position="130"/>
        <end position="153"/>
    </location>
</feature>
<evidence type="ECO:0000256" key="1">
    <source>
        <dbReference type="ARBA" id="ARBA00004127"/>
    </source>
</evidence>
<keyword evidence="8 9" id="KW-0472">Membrane</keyword>